<comment type="caution">
    <text evidence="4">The sequence shown here is derived from an EMBL/GenBank/DDBJ whole genome shotgun (WGS) entry which is preliminary data.</text>
</comment>
<dbReference type="PROSITE" id="PS50102">
    <property type="entry name" value="RRM"/>
    <property type="match status" value="1"/>
</dbReference>
<dbReference type="OrthoDB" id="6730379at2759"/>
<dbReference type="Gene3D" id="3.30.70.330">
    <property type="match status" value="1"/>
</dbReference>
<reference evidence="4" key="1">
    <citation type="submission" date="2020-11" db="EMBL/GenBank/DDBJ databases">
        <authorList>
            <consortium name="DOE Joint Genome Institute"/>
            <person name="Ahrendt S."/>
            <person name="Riley R."/>
            <person name="Andreopoulos W."/>
            <person name="LaButti K."/>
            <person name="Pangilinan J."/>
            <person name="Ruiz-duenas F.J."/>
            <person name="Barrasa J.M."/>
            <person name="Sanchez-Garcia M."/>
            <person name="Camarero S."/>
            <person name="Miyauchi S."/>
            <person name="Serrano A."/>
            <person name="Linde D."/>
            <person name="Babiker R."/>
            <person name="Drula E."/>
            <person name="Ayuso-Fernandez I."/>
            <person name="Pacheco R."/>
            <person name="Padilla G."/>
            <person name="Ferreira P."/>
            <person name="Barriuso J."/>
            <person name="Kellner H."/>
            <person name="Castanera R."/>
            <person name="Alfaro M."/>
            <person name="Ramirez L."/>
            <person name="Pisabarro A.G."/>
            <person name="Kuo A."/>
            <person name="Tritt A."/>
            <person name="Lipzen A."/>
            <person name="He G."/>
            <person name="Yan M."/>
            <person name="Ng V."/>
            <person name="Cullen D."/>
            <person name="Martin F."/>
            <person name="Rosso M.-N."/>
            <person name="Henrissat B."/>
            <person name="Hibbett D."/>
            <person name="Martinez A.T."/>
            <person name="Grigoriev I.V."/>
        </authorList>
    </citation>
    <scope>NUCLEOTIDE SEQUENCE</scope>
    <source>
        <strain evidence="4">AH 44721</strain>
    </source>
</reference>
<keyword evidence="1" id="KW-0694">RNA-binding</keyword>
<evidence type="ECO:0000256" key="1">
    <source>
        <dbReference type="PROSITE-ProRule" id="PRU00176"/>
    </source>
</evidence>
<feature type="region of interest" description="Disordered" evidence="2">
    <location>
        <begin position="1"/>
        <end position="26"/>
    </location>
</feature>
<dbReference type="EMBL" id="JADNYJ010000012">
    <property type="protein sequence ID" value="KAF8908071.1"/>
    <property type="molecule type" value="Genomic_DNA"/>
</dbReference>
<feature type="domain" description="RRM" evidence="3">
    <location>
        <begin position="53"/>
        <end position="108"/>
    </location>
</feature>
<name>A0A9P5NXQ2_GYMJU</name>
<dbReference type="Pfam" id="PF00076">
    <property type="entry name" value="RRM_1"/>
    <property type="match status" value="1"/>
</dbReference>
<evidence type="ECO:0000313" key="5">
    <source>
        <dbReference type="Proteomes" id="UP000724874"/>
    </source>
</evidence>
<dbReference type="InterPro" id="IPR012677">
    <property type="entry name" value="Nucleotide-bd_a/b_plait_sf"/>
</dbReference>
<accession>A0A9P5NXQ2</accession>
<evidence type="ECO:0000259" key="3">
    <source>
        <dbReference type="PROSITE" id="PS50102"/>
    </source>
</evidence>
<dbReference type="SMART" id="SM00360">
    <property type="entry name" value="RRM"/>
    <property type="match status" value="1"/>
</dbReference>
<proteinExistence type="predicted"/>
<dbReference type="InterPro" id="IPR000504">
    <property type="entry name" value="RRM_dom"/>
</dbReference>
<gene>
    <name evidence="4" type="ORF">CPB84DRAFT_1674389</name>
</gene>
<dbReference type="AlphaFoldDB" id="A0A9P5NXQ2"/>
<organism evidence="4 5">
    <name type="scientific">Gymnopilus junonius</name>
    <name type="common">Spectacular rustgill mushroom</name>
    <name type="synonym">Gymnopilus spectabilis subsp. junonius</name>
    <dbReference type="NCBI Taxonomy" id="109634"/>
    <lineage>
        <taxon>Eukaryota</taxon>
        <taxon>Fungi</taxon>
        <taxon>Dikarya</taxon>
        <taxon>Basidiomycota</taxon>
        <taxon>Agaricomycotina</taxon>
        <taxon>Agaricomycetes</taxon>
        <taxon>Agaricomycetidae</taxon>
        <taxon>Agaricales</taxon>
        <taxon>Agaricineae</taxon>
        <taxon>Hymenogastraceae</taxon>
        <taxon>Gymnopilus</taxon>
    </lineage>
</organism>
<dbReference type="Proteomes" id="UP000724874">
    <property type="component" value="Unassembled WGS sequence"/>
</dbReference>
<sequence length="156" mass="17279">MASTSAVTLDDLASSTSPTLDSHLFFPPPDVKDPVEERSKSPVELQSRQLLKDRLYIGNLHPTVDEYTLLQVFSKFGKVTKLDYLFHKTGLLKGKPRGYAFIEYGNSDVSCLSPCLYPAPPPPPRAHCERTVCLLFAIFSHSMLAPLLATIICGRI</sequence>
<feature type="compositionally biased region" description="Polar residues" evidence="2">
    <location>
        <begin position="1"/>
        <end position="20"/>
    </location>
</feature>
<keyword evidence="5" id="KW-1185">Reference proteome</keyword>
<dbReference type="GO" id="GO:0003723">
    <property type="term" value="F:RNA binding"/>
    <property type="evidence" value="ECO:0007669"/>
    <property type="project" value="UniProtKB-UniRule"/>
</dbReference>
<protein>
    <recommendedName>
        <fullName evidence="3">RRM domain-containing protein</fullName>
    </recommendedName>
</protein>
<evidence type="ECO:0000313" key="4">
    <source>
        <dbReference type="EMBL" id="KAF8908071.1"/>
    </source>
</evidence>
<dbReference type="InterPro" id="IPR035979">
    <property type="entry name" value="RBD_domain_sf"/>
</dbReference>
<evidence type="ECO:0000256" key="2">
    <source>
        <dbReference type="SAM" id="MobiDB-lite"/>
    </source>
</evidence>
<dbReference type="SUPFAM" id="SSF54928">
    <property type="entry name" value="RNA-binding domain, RBD"/>
    <property type="match status" value="1"/>
</dbReference>